<sequence length="179" mass="19593">MDSSMHAAQNERLPATSGCCPSTHFFEQVKASAGVRSLSNNNNSGDASRSTTNTDEECEMTIAENCRALKKQMSQMRIKGDELRKNGKLAKKNSKNSRSGMQLLPSRSRRIFDKLWAVGKGHGDNRSSETSGRSQSPTSLVPGDTKSSASASRHRSIPSPRLEFGDSFRSKQVKEISKV</sequence>
<proteinExistence type="predicted"/>
<gene>
    <name evidence="2" type="ORF">FH972_013054</name>
</gene>
<protein>
    <submittedName>
        <fullName evidence="2">Uncharacterized protein</fullName>
    </submittedName>
</protein>
<feature type="compositionally biased region" description="Polar residues" evidence="1">
    <location>
        <begin position="37"/>
        <end position="53"/>
    </location>
</feature>
<reference evidence="2 3" key="1">
    <citation type="submission" date="2019-06" db="EMBL/GenBank/DDBJ databases">
        <title>A chromosomal-level reference genome of Carpinus fangiana (Coryloideae, Betulaceae).</title>
        <authorList>
            <person name="Yang X."/>
            <person name="Wang Z."/>
            <person name="Zhang L."/>
            <person name="Hao G."/>
            <person name="Liu J."/>
            <person name="Yang Y."/>
        </authorList>
    </citation>
    <scope>NUCLEOTIDE SEQUENCE [LARGE SCALE GENOMIC DNA]</scope>
    <source>
        <strain evidence="2">Cfa_2016G</strain>
        <tissue evidence="2">Leaf</tissue>
    </source>
</reference>
<name>A0A5N6R8X0_9ROSI</name>
<evidence type="ECO:0000313" key="2">
    <source>
        <dbReference type="EMBL" id="KAE8056267.1"/>
    </source>
</evidence>
<accession>A0A5N6R8X0</accession>
<feature type="compositionally biased region" description="Basic residues" evidence="1">
    <location>
        <begin position="86"/>
        <end position="95"/>
    </location>
</feature>
<organism evidence="2 3">
    <name type="scientific">Carpinus fangiana</name>
    <dbReference type="NCBI Taxonomy" id="176857"/>
    <lineage>
        <taxon>Eukaryota</taxon>
        <taxon>Viridiplantae</taxon>
        <taxon>Streptophyta</taxon>
        <taxon>Embryophyta</taxon>
        <taxon>Tracheophyta</taxon>
        <taxon>Spermatophyta</taxon>
        <taxon>Magnoliopsida</taxon>
        <taxon>eudicotyledons</taxon>
        <taxon>Gunneridae</taxon>
        <taxon>Pentapetalae</taxon>
        <taxon>rosids</taxon>
        <taxon>fabids</taxon>
        <taxon>Fagales</taxon>
        <taxon>Betulaceae</taxon>
        <taxon>Carpinus</taxon>
    </lineage>
</organism>
<dbReference type="Proteomes" id="UP000327013">
    <property type="component" value="Chromosome 5"/>
</dbReference>
<evidence type="ECO:0000313" key="3">
    <source>
        <dbReference type="Proteomes" id="UP000327013"/>
    </source>
</evidence>
<feature type="compositionally biased region" description="Basic and acidic residues" evidence="1">
    <location>
        <begin position="163"/>
        <end position="179"/>
    </location>
</feature>
<feature type="region of interest" description="Disordered" evidence="1">
    <location>
        <begin position="33"/>
        <end position="57"/>
    </location>
</feature>
<evidence type="ECO:0000256" key="1">
    <source>
        <dbReference type="SAM" id="MobiDB-lite"/>
    </source>
</evidence>
<feature type="region of interest" description="Disordered" evidence="1">
    <location>
        <begin position="72"/>
        <end position="179"/>
    </location>
</feature>
<feature type="compositionally biased region" description="Polar residues" evidence="1">
    <location>
        <begin position="128"/>
        <end position="151"/>
    </location>
</feature>
<keyword evidence="3" id="KW-1185">Reference proteome</keyword>
<dbReference type="AlphaFoldDB" id="A0A5N6R8X0"/>
<dbReference type="OrthoDB" id="1741189at2759"/>
<dbReference type="EMBL" id="CM017325">
    <property type="protein sequence ID" value="KAE8056267.1"/>
    <property type="molecule type" value="Genomic_DNA"/>
</dbReference>